<reference evidence="6 7" key="1">
    <citation type="submission" date="2017-06" db="EMBL/GenBank/DDBJ databases">
        <title>Complete genome sequence of Nitrospirillum amazonense strain CBAmC, an endophytic nitrogen-fixing and plant growth-promoting bacterium, isolated from sugarcane.</title>
        <authorList>
            <person name="Schwab S."/>
            <person name="dos Santos Teixeira K.R."/>
            <person name="Simoes Araujo J.L."/>
            <person name="Soares Vidal M."/>
            <person name="Borges de Freitas H.R."/>
            <person name="Rivello Crivelaro A.L."/>
            <person name="Bueno de Camargo Nunes A."/>
            <person name="dos Santos C.M."/>
            <person name="Palmeira da Silva Rosa D."/>
            <person name="da Silva Padilha D."/>
            <person name="da Silva E."/>
            <person name="Araujo Terra L."/>
            <person name="Soares Mendes V."/>
            <person name="Farinelli L."/>
            <person name="Magalhaes Cruz L."/>
            <person name="Baldani J.I."/>
        </authorList>
    </citation>
    <scope>NUCLEOTIDE SEQUENCE [LARGE SCALE GENOMIC DNA]</scope>
    <source>
        <strain evidence="6 7">CBAmC</strain>
    </source>
</reference>
<dbReference type="Pfam" id="PF13377">
    <property type="entry name" value="Peripla_BP_3"/>
    <property type="match status" value="1"/>
</dbReference>
<evidence type="ECO:0000259" key="5">
    <source>
        <dbReference type="PROSITE" id="PS50932"/>
    </source>
</evidence>
<dbReference type="CDD" id="cd01392">
    <property type="entry name" value="HTH_LacI"/>
    <property type="match status" value="1"/>
</dbReference>
<name>A0A248JQB2_9PROT</name>
<dbReference type="Proteomes" id="UP000197153">
    <property type="component" value="Chromosome 1"/>
</dbReference>
<evidence type="ECO:0000256" key="4">
    <source>
        <dbReference type="ARBA" id="ARBA00023163"/>
    </source>
</evidence>
<dbReference type="Pfam" id="PF00356">
    <property type="entry name" value="LacI"/>
    <property type="match status" value="1"/>
</dbReference>
<proteinExistence type="predicted"/>
<dbReference type="KEGG" id="nao:Y958_05125"/>
<dbReference type="PANTHER" id="PTHR30146">
    <property type="entry name" value="LACI-RELATED TRANSCRIPTIONAL REPRESSOR"/>
    <property type="match status" value="1"/>
</dbReference>
<sequence length="335" mass="35775">MTKDENSGKRPTLKDVALAAGVSVATASYALNDVGSVGGDTRRHVLEVAARLGYRPNLSAKAMRTGKTSAIGLILPDLTNPFFPALAQNVVHAARESAYSVFVTDTQGSHEAERAAAQALIQRGVDGLIWFPINDEDTLADLTGSLPVLVLDRDNPRHDLIQIDVDSGGRMAAERLIRAGHQRIGVISGPTDVRSSRQRSESSAEVLRRHDALAWHLHNAYSFDLEPAVAAAVADGSATALCVGADLIALGAINTLRQRGLRVPEDVSIIGFDNIPYGALAFPGLSTINIPVEEMGIEAVNTLLRRIAKPTESRRRLVFDVTYVERGTVAPPPAA</sequence>
<dbReference type="SUPFAM" id="SSF47413">
    <property type="entry name" value="lambda repressor-like DNA-binding domains"/>
    <property type="match status" value="1"/>
</dbReference>
<dbReference type="PANTHER" id="PTHR30146:SF148">
    <property type="entry name" value="HTH-TYPE TRANSCRIPTIONAL REPRESSOR PURR-RELATED"/>
    <property type="match status" value="1"/>
</dbReference>
<dbReference type="CDD" id="cd06267">
    <property type="entry name" value="PBP1_LacI_sugar_binding-like"/>
    <property type="match status" value="1"/>
</dbReference>
<dbReference type="InterPro" id="IPR028082">
    <property type="entry name" value="Peripla_BP_I"/>
</dbReference>
<organism evidence="6 7">
    <name type="scientific">Nitrospirillum viridazoti CBAmc</name>
    <dbReference type="NCBI Taxonomy" id="1441467"/>
    <lineage>
        <taxon>Bacteria</taxon>
        <taxon>Pseudomonadati</taxon>
        <taxon>Pseudomonadota</taxon>
        <taxon>Alphaproteobacteria</taxon>
        <taxon>Rhodospirillales</taxon>
        <taxon>Azospirillaceae</taxon>
        <taxon>Nitrospirillum</taxon>
        <taxon>Nitrospirillum viridazoti</taxon>
    </lineage>
</organism>
<evidence type="ECO:0000256" key="3">
    <source>
        <dbReference type="ARBA" id="ARBA00023125"/>
    </source>
</evidence>
<dbReference type="GO" id="GO:0003700">
    <property type="term" value="F:DNA-binding transcription factor activity"/>
    <property type="evidence" value="ECO:0007669"/>
    <property type="project" value="TreeGrafter"/>
</dbReference>
<dbReference type="Gene3D" id="1.10.260.40">
    <property type="entry name" value="lambda repressor-like DNA-binding domains"/>
    <property type="match status" value="1"/>
</dbReference>
<dbReference type="RefSeq" id="WP_088871155.1">
    <property type="nucleotide sequence ID" value="NZ_CP022110.1"/>
</dbReference>
<keyword evidence="2" id="KW-0805">Transcription regulation</keyword>
<evidence type="ECO:0000313" key="7">
    <source>
        <dbReference type="Proteomes" id="UP000197153"/>
    </source>
</evidence>
<dbReference type="InterPro" id="IPR046335">
    <property type="entry name" value="LacI/GalR-like_sensor"/>
</dbReference>
<evidence type="ECO:0000256" key="2">
    <source>
        <dbReference type="ARBA" id="ARBA00023015"/>
    </source>
</evidence>
<evidence type="ECO:0000313" key="6">
    <source>
        <dbReference type="EMBL" id="ASG20268.1"/>
    </source>
</evidence>
<evidence type="ECO:0000256" key="1">
    <source>
        <dbReference type="ARBA" id="ARBA00022491"/>
    </source>
</evidence>
<feature type="domain" description="HTH lacI-type" evidence="5">
    <location>
        <begin position="11"/>
        <end position="65"/>
    </location>
</feature>
<keyword evidence="4" id="KW-0804">Transcription</keyword>
<gene>
    <name evidence="6" type="ORF">Y958_05125</name>
</gene>
<dbReference type="SUPFAM" id="SSF53822">
    <property type="entry name" value="Periplasmic binding protein-like I"/>
    <property type="match status" value="1"/>
</dbReference>
<accession>A0A248JQB2</accession>
<dbReference type="InterPro" id="IPR000843">
    <property type="entry name" value="HTH_LacI"/>
</dbReference>
<dbReference type="Gene3D" id="3.40.50.2300">
    <property type="match status" value="2"/>
</dbReference>
<dbReference type="GO" id="GO:0000976">
    <property type="term" value="F:transcription cis-regulatory region binding"/>
    <property type="evidence" value="ECO:0007669"/>
    <property type="project" value="TreeGrafter"/>
</dbReference>
<dbReference type="EMBL" id="CP022110">
    <property type="protein sequence ID" value="ASG20268.1"/>
    <property type="molecule type" value="Genomic_DNA"/>
</dbReference>
<dbReference type="AlphaFoldDB" id="A0A248JQB2"/>
<dbReference type="PROSITE" id="PS50932">
    <property type="entry name" value="HTH_LACI_2"/>
    <property type="match status" value="1"/>
</dbReference>
<keyword evidence="3" id="KW-0238">DNA-binding</keyword>
<protein>
    <submittedName>
        <fullName evidence="6">LacI family transcriptional regulator</fullName>
    </submittedName>
</protein>
<dbReference type="InterPro" id="IPR010982">
    <property type="entry name" value="Lambda_DNA-bd_dom_sf"/>
</dbReference>
<keyword evidence="1" id="KW-0678">Repressor</keyword>
<keyword evidence="7" id="KW-1185">Reference proteome</keyword>
<dbReference type="SMART" id="SM00354">
    <property type="entry name" value="HTH_LACI"/>
    <property type="match status" value="1"/>
</dbReference>
<dbReference type="PROSITE" id="PS00356">
    <property type="entry name" value="HTH_LACI_1"/>
    <property type="match status" value="1"/>
</dbReference>